<keyword evidence="2" id="KW-1185">Reference proteome</keyword>
<name>A0A6P9FIT3_ZALCA</name>
<reference evidence="3" key="1">
    <citation type="submission" date="2025-08" db="UniProtKB">
        <authorList>
            <consortium name="RefSeq"/>
        </authorList>
    </citation>
    <scope>IDENTIFICATION</scope>
    <source>
        <tissue evidence="3">Blood</tissue>
    </source>
</reference>
<gene>
    <name evidence="3" type="primary">LOC118356801</name>
</gene>
<evidence type="ECO:0000313" key="2">
    <source>
        <dbReference type="Proteomes" id="UP000515165"/>
    </source>
</evidence>
<protein>
    <submittedName>
        <fullName evidence="3">Caskin-2-like</fullName>
    </submittedName>
</protein>
<feature type="compositionally biased region" description="Low complexity" evidence="1">
    <location>
        <begin position="100"/>
        <end position="109"/>
    </location>
</feature>
<feature type="region of interest" description="Disordered" evidence="1">
    <location>
        <begin position="1"/>
        <end position="109"/>
    </location>
</feature>
<dbReference type="Proteomes" id="UP000515165">
    <property type="component" value="Chromosome 3"/>
</dbReference>
<proteinExistence type="predicted"/>
<dbReference type="GeneID" id="118356801"/>
<organism evidence="2 3">
    <name type="scientific">Zalophus californianus</name>
    <name type="common">California sealion</name>
    <dbReference type="NCBI Taxonomy" id="9704"/>
    <lineage>
        <taxon>Eukaryota</taxon>
        <taxon>Metazoa</taxon>
        <taxon>Chordata</taxon>
        <taxon>Craniata</taxon>
        <taxon>Vertebrata</taxon>
        <taxon>Euteleostomi</taxon>
        <taxon>Mammalia</taxon>
        <taxon>Eutheria</taxon>
        <taxon>Laurasiatheria</taxon>
        <taxon>Carnivora</taxon>
        <taxon>Caniformia</taxon>
        <taxon>Pinnipedia</taxon>
        <taxon>Otariidae</taxon>
        <taxon>Zalophus</taxon>
    </lineage>
</organism>
<dbReference type="KEGG" id="zca:118356801"/>
<accession>A0A6P9FIT3</accession>
<dbReference type="AlphaFoldDB" id="A0A6P9FIT3"/>
<sequence>MPLVHSSHSCTICRQPRSPRRAPPPPPRTHTPAYLLRPERPPPPRRLNCPRSLFVALSHTQPNPGPAAQPLASRVGGNGERARQPQRWAGTPEPPGVGGAAAPLQLLAG</sequence>
<evidence type="ECO:0000256" key="1">
    <source>
        <dbReference type="SAM" id="MobiDB-lite"/>
    </source>
</evidence>
<feature type="compositionally biased region" description="Polar residues" evidence="1">
    <location>
        <begin position="1"/>
        <end position="12"/>
    </location>
</feature>
<evidence type="ECO:0000313" key="3">
    <source>
        <dbReference type="RefSeq" id="XP_035582458.1"/>
    </source>
</evidence>
<dbReference type="RefSeq" id="XP_035582458.1">
    <property type="nucleotide sequence ID" value="XM_035726565.1"/>
</dbReference>